<dbReference type="Pfam" id="PF03793">
    <property type="entry name" value="PASTA"/>
    <property type="match status" value="1"/>
</dbReference>
<comment type="similarity">
    <text evidence="2">Belongs to the transpeptidase family.</text>
</comment>
<dbReference type="EMBL" id="QRDZ01000024">
    <property type="protein sequence ID" value="RED64202.1"/>
    <property type="molecule type" value="Genomic_DNA"/>
</dbReference>
<dbReference type="SMART" id="SM00740">
    <property type="entry name" value="PASTA"/>
    <property type="match status" value="1"/>
</dbReference>
<accession>A0A3D9IR33</accession>
<dbReference type="PANTHER" id="PTHR30627:SF26">
    <property type="entry name" value="PENICILLIN-BINDING PROTEIN 2B"/>
    <property type="match status" value="1"/>
</dbReference>
<dbReference type="RefSeq" id="WP_246016706.1">
    <property type="nucleotide sequence ID" value="NZ_QRDZ01000024.1"/>
</dbReference>
<evidence type="ECO:0000256" key="4">
    <source>
        <dbReference type="SAM" id="MobiDB-lite"/>
    </source>
</evidence>
<dbReference type="Proteomes" id="UP000256977">
    <property type="component" value="Unassembled WGS sequence"/>
</dbReference>
<dbReference type="InterPro" id="IPR005311">
    <property type="entry name" value="PBP_dimer"/>
</dbReference>
<dbReference type="SUPFAM" id="SSF56519">
    <property type="entry name" value="Penicillin binding protein dimerisation domain"/>
    <property type="match status" value="1"/>
</dbReference>
<protein>
    <submittedName>
        <fullName evidence="6">Penicillin-binding protein 2B</fullName>
    </submittedName>
</protein>
<dbReference type="InterPro" id="IPR005543">
    <property type="entry name" value="PASTA_dom"/>
</dbReference>
<evidence type="ECO:0000256" key="1">
    <source>
        <dbReference type="ARBA" id="ARBA00004370"/>
    </source>
</evidence>
<evidence type="ECO:0000313" key="7">
    <source>
        <dbReference type="Proteomes" id="UP000256977"/>
    </source>
</evidence>
<dbReference type="InterPro" id="IPR012338">
    <property type="entry name" value="Beta-lactam/transpept-like"/>
</dbReference>
<dbReference type="CDD" id="cd06576">
    <property type="entry name" value="PASTA_Pbp2x-like_1"/>
    <property type="match status" value="1"/>
</dbReference>
<evidence type="ECO:0000256" key="2">
    <source>
        <dbReference type="ARBA" id="ARBA00007171"/>
    </source>
</evidence>
<dbReference type="Pfam" id="PF00905">
    <property type="entry name" value="Transpeptidase"/>
    <property type="match status" value="1"/>
</dbReference>
<evidence type="ECO:0000259" key="5">
    <source>
        <dbReference type="PROSITE" id="PS51178"/>
    </source>
</evidence>
<keyword evidence="7" id="KW-1185">Reference proteome</keyword>
<sequence>MTMAKRIKLRTLLAGGVFTLLFVGLIGKVYWVQVVKADFWAGEAMKAWNASETLKQERGRILDRDGRVLAADAAAYTIAVNPKLIAKFEQEHPQWRMADRIVSKLHNVLGAPEDELRKAITSQKDNGEYRDQREIRPYGWKVDKKLKDRLDAFREELRNITGIKTDVGLYFMEEKKRYYPKDELASHILGYEDKEGVAVLGLEKKLNEELSGSEGYIKYQKDGARMQLPNGKVDYKQPLDGKDVTLTIDEDIQFYIEEAMRTAYDKYKPISMTAIAADPNTMEILGMASLPDFNPNSYWDKAEDLSAFRNNAIQSLYEPGSTFKIVTLAGAVEEGLFDPNAYYKSGSIKYSEKDKPIKDHNNGRGWGENQMITYLEGLKHSSNVAFVKLGYQMLGKERLVKYINDFGFGQKTGIELPNEVSRPFSLDWPSEVATATFGQGKVLVTPIQQVAAVAAVANGGRLLQPHLVKSISDPNTGEKVVTEPKLVRQVISPETSSQVGLYLEQVVSDLEDGTGRIVYTPGYRIAGKTGTAQKVSRGEAGGYAKNKYVVSFIGYAPVENPKVVLYVLVDEPQIDNAGGGSVAGPIFKEIMIKSLQKLGIEPKLNEQDRENAEAAGAGVSSTNGGKKTVLTATVPDVTEMTVAQARDRLGQSKFPYGVLGKGTKVLQQLPKGGSVLPATQRIYLLTDTKPGNVPDLTGLSLRDALEMCTLLQVTAKVEGEGYVVSQKAEKEGDRWTLRLTLAAQDQPAPSDANKAEGENTEAGDKASSAADSQTEEAGAE</sequence>
<dbReference type="AlphaFoldDB" id="A0A3D9IR33"/>
<dbReference type="GO" id="GO:0008658">
    <property type="term" value="F:penicillin binding"/>
    <property type="evidence" value="ECO:0007669"/>
    <property type="project" value="InterPro"/>
</dbReference>
<organism evidence="6 7">
    <name type="scientific">Cohnella phaseoli</name>
    <dbReference type="NCBI Taxonomy" id="456490"/>
    <lineage>
        <taxon>Bacteria</taxon>
        <taxon>Bacillati</taxon>
        <taxon>Bacillota</taxon>
        <taxon>Bacilli</taxon>
        <taxon>Bacillales</taxon>
        <taxon>Paenibacillaceae</taxon>
        <taxon>Cohnella</taxon>
    </lineage>
</organism>
<evidence type="ECO:0000313" key="6">
    <source>
        <dbReference type="EMBL" id="RED64202.1"/>
    </source>
</evidence>
<dbReference type="InterPro" id="IPR050515">
    <property type="entry name" value="Beta-lactam/transpept"/>
</dbReference>
<name>A0A3D9IR33_9BACL</name>
<keyword evidence="3" id="KW-0472">Membrane</keyword>
<dbReference type="PANTHER" id="PTHR30627">
    <property type="entry name" value="PEPTIDOGLYCAN D,D-TRANSPEPTIDASE"/>
    <property type="match status" value="1"/>
</dbReference>
<dbReference type="InterPro" id="IPR001460">
    <property type="entry name" value="PCN-bd_Tpept"/>
</dbReference>
<dbReference type="GO" id="GO:0071555">
    <property type="term" value="P:cell wall organization"/>
    <property type="evidence" value="ECO:0007669"/>
    <property type="project" value="TreeGrafter"/>
</dbReference>
<dbReference type="InterPro" id="IPR036138">
    <property type="entry name" value="PBP_dimer_sf"/>
</dbReference>
<gene>
    <name evidence="6" type="ORF">DFP98_12413</name>
</gene>
<comment type="caution">
    <text evidence="6">The sequence shown here is derived from an EMBL/GenBank/DDBJ whole genome shotgun (WGS) entry which is preliminary data.</text>
</comment>
<evidence type="ECO:0000256" key="3">
    <source>
        <dbReference type="ARBA" id="ARBA00023136"/>
    </source>
</evidence>
<comment type="subcellular location">
    <subcellularLocation>
        <location evidence="1">Membrane</location>
    </subcellularLocation>
</comment>
<dbReference type="Gene3D" id="3.90.1310.10">
    <property type="entry name" value="Penicillin-binding protein 2a (Domain 2)"/>
    <property type="match status" value="1"/>
</dbReference>
<reference evidence="6 7" key="1">
    <citation type="submission" date="2018-07" db="EMBL/GenBank/DDBJ databases">
        <title>Genomic Encyclopedia of Type Strains, Phase III (KMG-III): the genomes of soil and plant-associated and newly described type strains.</title>
        <authorList>
            <person name="Whitman W."/>
        </authorList>
    </citation>
    <scope>NUCLEOTIDE SEQUENCE [LARGE SCALE GENOMIC DNA]</scope>
    <source>
        <strain evidence="6 7">CECT 7287</strain>
    </source>
</reference>
<feature type="region of interest" description="Disordered" evidence="4">
    <location>
        <begin position="741"/>
        <end position="780"/>
    </location>
</feature>
<dbReference type="Gene3D" id="3.40.710.10">
    <property type="entry name" value="DD-peptidase/beta-lactamase superfamily"/>
    <property type="match status" value="1"/>
</dbReference>
<dbReference type="GO" id="GO:0005886">
    <property type="term" value="C:plasma membrane"/>
    <property type="evidence" value="ECO:0007669"/>
    <property type="project" value="TreeGrafter"/>
</dbReference>
<feature type="domain" description="PASTA" evidence="5">
    <location>
        <begin position="628"/>
        <end position="688"/>
    </location>
</feature>
<dbReference type="Pfam" id="PF03717">
    <property type="entry name" value="PBP_dimer"/>
    <property type="match status" value="1"/>
</dbReference>
<dbReference type="SUPFAM" id="SSF56601">
    <property type="entry name" value="beta-lactamase/transpeptidase-like"/>
    <property type="match status" value="1"/>
</dbReference>
<dbReference type="SUPFAM" id="SSF54184">
    <property type="entry name" value="Penicillin-binding protein 2x (pbp-2x), c-terminal domain"/>
    <property type="match status" value="2"/>
</dbReference>
<proteinExistence type="inferred from homology"/>
<dbReference type="PROSITE" id="PS51178">
    <property type="entry name" value="PASTA"/>
    <property type="match status" value="1"/>
</dbReference>